<proteinExistence type="predicted"/>
<dbReference type="SUPFAM" id="SSF47565">
    <property type="entry name" value="Insect pheromone/odorant-binding proteins"/>
    <property type="match status" value="1"/>
</dbReference>
<dbReference type="CDD" id="cd23992">
    <property type="entry name" value="PBP_GOBP"/>
    <property type="match status" value="1"/>
</dbReference>
<dbReference type="EMBL" id="GAKP01003310">
    <property type="protein sequence ID" value="JAC55642.1"/>
    <property type="molecule type" value="Transcribed_RNA"/>
</dbReference>
<dbReference type="Gene3D" id="1.10.238.20">
    <property type="entry name" value="Pheromone/general odorant binding protein domain"/>
    <property type="match status" value="1"/>
</dbReference>
<dbReference type="InterPro" id="IPR036728">
    <property type="entry name" value="PBP_GOBP_sf"/>
</dbReference>
<dbReference type="GO" id="GO:0005549">
    <property type="term" value="F:odorant binding"/>
    <property type="evidence" value="ECO:0007669"/>
    <property type="project" value="InterPro"/>
</dbReference>
<dbReference type="InterPro" id="IPR006170">
    <property type="entry name" value="PBP/GOBP"/>
</dbReference>
<reference evidence="2" key="1">
    <citation type="journal article" date="2014" name="BMC Genomics">
        <title>Characterizing the developmental transcriptome of the oriental fruit fly, Bactrocera dorsalis (Diptera: Tephritidae) through comparative genomic analysis with Drosophila melanogaster utilizing modENCODE datasets.</title>
        <authorList>
            <person name="Geib S.M."/>
            <person name="Calla B."/>
            <person name="Hall B."/>
            <person name="Hou S."/>
            <person name="Manoukis N.C."/>
        </authorList>
    </citation>
    <scope>NUCLEOTIDE SEQUENCE</scope>
    <source>
        <strain evidence="2">Punador</strain>
    </source>
</reference>
<name>A0A034WMT7_BACDO</name>
<dbReference type="AlphaFoldDB" id="A0A034WMT7"/>
<feature type="chain" id="PRO_5001562897" description="Odorant-binding protein" evidence="1">
    <location>
        <begin position="23"/>
        <end position="154"/>
    </location>
</feature>
<protein>
    <recommendedName>
        <fullName evidence="3">Odorant-binding protein</fullName>
    </recommendedName>
</protein>
<evidence type="ECO:0000256" key="1">
    <source>
        <dbReference type="SAM" id="SignalP"/>
    </source>
</evidence>
<sequence length="154" mass="17673">MNKVLTVFAVVVLMIATRKVLAEEIMKVPMGLALETLEPFAMNCELKPEKAHMEELILNKEDADLITKCLRSCLMEQFELFVEDSTDVNTEKLLSWMVLLYSEKIDELRAISNGCNAKNVEMGITDKCEVAHSYAMCMLKEMKEREYEIPEVEE</sequence>
<feature type="signal peptide" evidence="1">
    <location>
        <begin position="1"/>
        <end position="22"/>
    </location>
</feature>
<evidence type="ECO:0000313" key="2">
    <source>
        <dbReference type="EMBL" id="JAC55642.1"/>
    </source>
</evidence>
<keyword evidence="1" id="KW-0732">Signal</keyword>
<evidence type="ECO:0008006" key="3">
    <source>
        <dbReference type="Google" id="ProtNLM"/>
    </source>
</evidence>
<dbReference type="Pfam" id="PF01395">
    <property type="entry name" value="PBP_GOBP"/>
    <property type="match status" value="1"/>
</dbReference>
<accession>A0A034WMT7</accession>
<dbReference type="SMART" id="SM00708">
    <property type="entry name" value="PhBP"/>
    <property type="match status" value="1"/>
</dbReference>
<organism evidence="2">
    <name type="scientific">Bactrocera dorsalis</name>
    <name type="common">Oriental fruit fly</name>
    <name type="synonym">Dacus dorsalis</name>
    <dbReference type="NCBI Taxonomy" id="27457"/>
    <lineage>
        <taxon>Eukaryota</taxon>
        <taxon>Metazoa</taxon>
        <taxon>Ecdysozoa</taxon>
        <taxon>Arthropoda</taxon>
        <taxon>Hexapoda</taxon>
        <taxon>Insecta</taxon>
        <taxon>Pterygota</taxon>
        <taxon>Neoptera</taxon>
        <taxon>Endopterygota</taxon>
        <taxon>Diptera</taxon>
        <taxon>Brachycera</taxon>
        <taxon>Muscomorpha</taxon>
        <taxon>Tephritoidea</taxon>
        <taxon>Tephritidae</taxon>
        <taxon>Bactrocera</taxon>
        <taxon>Bactrocera</taxon>
    </lineage>
</organism>
<dbReference type="OrthoDB" id="7370359at2759"/>